<reference evidence="3" key="1">
    <citation type="journal article" date="2019" name="Int. J. Syst. Evol. Microbiol.">
        <title>The Global Catalogue of Microorganisms (GCM) 10K type strain sequencing project: providing services to taxonomists for standard genome sequencing and annotation.</title>
        <authorList>
            <consortium name="The Broad Institute Genomics Platform"/>
            <consortium name="The Broad Institute Genome Sequencing Center for Infectious Disease"/>
            <person name="Wu L."/>
            <person name="Ma J."/>
        </authorList>
    </citation>
    <scope>NUCLEOTIDE SEQUENCE [LARGE SCALE GENOMIC DNA]</scope>
    <source>
        <strain evidence="3">JCM 17728</strain>
    </source>
</reference>
<evidence type="ECO:0000313" key="3">
    <source>
        <dbReference type="Proteomes" id="UP001501011"/>
    </source>
</evidence>
<organism evidence="2 3">
    <name type="scientific">Kangiella marina</name>
    <dbReference type="NCBI Taxonomy" id="1079178"/>
    <lineage>
        <taxon>Bacteria</taxon>
        <taxon>Pseudomonadati</taxon>
        <taxon>Pseudomonadota</taxon>
        <taxon>Gammaproteobacteria</taxon>
        <taxon>Kangiellales</taxon>
        <taxon>Kangiellaceae</taxon>
        <taxon>Kangiella</taxon>
    </lineage>
</organism>
<feature type="domain" description="Transglutaminase-like" evidence="1">
    <location>
        <begin position="362"/>
        <end position="425"/>
    </location>
</feature>
<dbReference type="InterPro" id="IPR002931">
    <property type="entry name" value="Transglutaminase-like"/>
</dbReference>
<dbReference type="Pfam" id="PF01841">
    <property type="entry name" value="Transglut_core"/>
    <property type="match status" value="1"/>
</dbReference>
<dbReference type="Gene3D" id="3.10.620.30">
    <property type="match status" value="1"/>
</dbReference>
<sequence>MKSTVSTLRNTLLKLILLAAALLLVSSYSPFQRLWDSASPKSFTEWYQINWQGQVVGWAKKSLEQTSDYYKVTAVEHFEGRVRGQRVKFIYQHTYFFDKEAPYNVVKGSAKLVEPQLTMTTQFYNNEALRVEQVRNDIASNVIEPQVSYHLDDYLAKRQWIEGQPTKGDSLTFLTLNPHSLSTSPEQLTVTRNPSGRHQHYQLQTDSGKRFELSLQGQVLVERRDRGIELVASKHKPSFNPEMQSDLYSNIGLPSNKPLGDIYKVKSLVLQLNEKTADWLTVHPTATKDKTSLIIQSGASHKSTPDEVNHWRFEPISDIVDKIQPDLSEVVNDKDKVNHLVKFVHDYLYYQPTPTSFTTEEVITNGYGDCTEYTQLLLALLNAQRIPAREVSGYIYLGDDEQRFGGHAWVEALIDGQWVGVDPTWNLTSLTAGHLPITIPQEKSVSDLDFTVEQIHYK</sequence>
<comment type="caution">
    <text evidence="2">The sequence shown here is derived from an EMBL/GenBank/DDBJ whole genome shotgun (WGS) entry which is preliminary data.</text>
</comment>
<dbReference type="RefSeq" id="WP_345291234.1">
    <property type="nucleotide sequence ID" value="NZ_BAABFV010000001.1"/>
</dbReference>
<name>A0ABP8IAP6_9GAMM</name>
<evidence type="ECO:0000313" key="2">
    <source>
        <dbReference type="EMBL" id="GAA4354637.1"/>
    </source>
</evidence>
<accession>A0ABP8IAP6</accession>
<dbReference type="PANTHER" id="PTHR33490:SF6">
    <property type="entry name" value="SLL1049 PROTEIN"/>
    <property type="match status" value="1"/>
</dbReference>
<dbReference type="SMART" id="SM00460">
    <property type="entry name" value="TGc"/>
    <property type="match status" value="1"/>
</dbReference>
<dbReference type="PANTHER" id="PTHR33490">
    <property type="entry name" value="BLR5614 PROTEIN-RELATED"/>
    <property type="match status" value="1"/>
</dbReference>
<dbReference type="EMBL" id="BAABFV010000001">
    <property type="protein sequence ID" value="GAA4354637.1"/>
    <property type="molecule type" value="Genomic_DNA"/>
</dbReference>
<dbReference type="SUPFAM" id="SSF54001">
    <property type="entry name" value="Cysteine proteinases"/>
    <property type="match status" value="1"/>
</dbReference>
<dbReference type="InterPro" id="IPR038765">
    <property type="entry name" value="Papain-like_cys_pep_sf"/>
</dbReference>
<evidence type="ECO:0000259" key="1">
    <source>
        <dbReference type="SMART" id="SM00460"/>
    </source>
</evidence>
<proteinExistence type="predicted"/>
<gene>
    <name evidence="2" type="ORF">GCM10023151_00880</name>
</gene>
<keyword evidence="3" id="KW-1185">Reference proteome</keyword>
<dbReference type="Proteomes" id="UP001501011">
    <property type="component" value="Unassembled WGS sequence"/>
</dbReference>
<protein>
    <recommendedName>
        <fullName evidence="1">Transglutaminase-like domain-containing protein</fullName>
    </recommendedName>
</protein>